<dbReference type="PROSITE" id="PS50943">
    <property type="entry name" value="HTH_CROC1"/>
    <property type="match status" value="1"/>
</dbReference>
<organism evidence="3 4">
    <name type="scientific">Larkinella bovis</name>
    <dbReference type="NCBI Taxonomy" id="683041"/>
    <lineage>
        <taxon>Bacteria</taxon>
        <taxon>Pseudomonadati</taxon>
        <taxon>Bacteroidota</taxon>
        <taxon>Cytophagia</taxon>
        <taxon>Cytophagales</taxon>
        <taxon>Spirosomataceae</taxon>
        <taxon>Larkinella</taxon>
    </lineage>
</organism>
<dbReference type="PANTHER" id="PTHR46558">
    <property type="entry name" value="TRACRIPTIONAL REGULATORY PROTEIN-RELATED-RELATED"/>
    <property type="match status" value="1"/>
</dbReference>
<keyword evidence="1" id="KW-0238">DNA-binding</keyword>
<keyword evidence="4" id="KW-1185">Reference proteome</keyword>
<dbReference type="CDD" id="cd00093">
    <property type="entry name" value="HTH_XRE"/>
    <property type="match status" value="1"/>
</dbReference>
<sequence length="139" mass="15388">MDTFFAANLKFLRKRKGVSQEQIAVLIDKKNSAIGSYENGISYPPVENLVTLADYFEVSLDELLLTNLSINYGEGQPDVRVNSNIKQKGKGAKHTASVVTGYGNPMNSSECEKLLQAKDDIIAAQQETINLYKKMLAEK</sequence>
<dbReference type="InterPro" id="IPR001387">
    <property type="entry name" value="Cro/C1-type_HTH"/>
</dbReference>
<protein>
    <submittedName>
        <fullName evidence="3">Helix-turn-helix domain-containing protein</fullName>
    </submittedName>
</protein>
<evidence type="ECO:0000256" key="1">
    <source>
        <dbReference type="ARBA" id="ARBA00023125"/>
    </source>
</evidence>
<dbReference type="SUPFAM" id="SSF47413">
    <property type="entry name" value="lambda repressor-like DNA-binding domains"/>
    <property type="match status" value="1"/>
</dbReference>
<dbReference type="SMART" id="SM00530">
    <property type="entry name" value="HTH_XRE"/>
    <property type="match status" value="1"/>
</dbReference>
<dbReference type="Pfam" id="PF01381">
    <property type="entry name" value="HTH_3"/>
    <property type="match status" value="1"/>
</dbReference>
<dbReference type="RefSeq" id="WP_379840728.1">
    <property type="nucleotide sequence ID" value="NZ_JBHSMA010000001.1"/>
</dbReference>
<name>A0ABW0I3E6_9BACT</name>
<proteinExistence type="predicted"/>
<dbReference type="Proteomes" id="UP001596106">
    <property type="component" value="Unassembled WGS sequence"/>
</dbReference>
<evidence type="ECO:0000313" key="4">
    <source>
        <dbReference type="Proteomes" id="UP001596106"/>
    </source>
</evidence>
<gene>
    <name evidence="3" type="ORF">ACFPMF_01880</name>
</gene>
<reference evidence="4" key="1">
    <citation type="journal article" date="2019" name="Int. J. Syst. Evol. Microbiol.">
        <title>The Global Catalogue of Microorganisms (GCM) 10K type strain sequencing project: providing services to taxonomists for standard genome sequencing and annotation.</title>
        <authorList>
            <consortium name="The Broad Institute Genomics Platform"/>
            <consortium name="The Broad Institute Genome Sequencing Center for Infectious Disease"/>
            <person name="Wu L."/>
            <person name="Ma J."/>
        </authorList>
    </citation>
    <scope>NUCLEOTIDE SEQUENCE [LARGE SCALE GENOMIC DNA]</scope>
    <source>
        <strain evidence="4">CCUG 55250</strain>
    </source>
</reference>
<feature type="domain" description="HTH cro/C1-type" evidence="2">
    <location>
        <begin position="9"/>
        <end position="63"/>
    </location>
</feature>
<dbReference type="PANTHER" id="PTHR46558:SF11">
    <property type="entry name" value="HTH-TYPE TRANSCRIPTIONAL REGULATOR XRE"/>
    <property type="match status" value="1"/>
</dbReference>
<dbReference type="InterPro" id="IPR010982">
    <property type="entry name" value="Lambda_DNA-bd_dom_sf"/>
</dbReference>
<evidence type="ECO:0000259" key="2">
    <source>
        <dbReference type="PROSITE" id="PS50943"/>
    </source>
</evidence>
<dbReference type="EMBL" id="JBHSMA010000001">
    <property type="protein sequence ID" value="MFC5408041.1"/>
    <property type="molecule type" value="Genomic_DNA"/>
</dbReference>
<comment type="caution">
    <text evidence="3">The sequence shown here is derived from an EMBL/GenBank/DDBJ whole genome shotgun (WGS) entry which is preliminary data.</text>
</comment>
<dbReference type="Gene3D" id="1.10.260.40">
    <property type="entry name" value="lambda repressor-like DNA-binding domains"/>
    <property type="match status" value="1"/>
</dbReference>
<evidence type="ECO:0000313" key="3">
    <source>
        <dbReference type="EMBL" id="MFC5408041.1"/>
    </source>
</evidence>
<accession>A0ABW0I3E6</accession>